<evidence type="ECO:0000256" key="3">
    <source>
        <dbReference type="ARBA" id="ARBA00004370"/>
    </source>
</evidence>
<dbReference type="PANTHER" id="PTHR48182">
    <property type="entry name" value="PROTEIN SERAC1"/>
    <property type="match status" value="1"/>
</dbReference>
<dbReference type="InterPro" id="IPR052374">
    <property type="entry name" value="SERAC1"/>
</dbReference>
<dbReference type="AlphaFoldDB" id="A0A9P9IHJ4"/>
<evidence type="ECO:0000313" key="8">
    <source>
        <dbReference type="Proteomes" id="UP000700596"/>
    </source>
</evidence>
<evidence type="ECO:0000256" key="5">
    <source>
        <dbReference type="ARBA" id="ARBA00023128"/>
    </source>
</evidence>
<keyword evidence="8" id="KW-1185">Reference proteome</keyword>
<evidence type="ECO:0000256" key="4">
    <source>
        <dbReference type="ARBA" id="ARBA00022824"/>
    </source>
</evidence>
<dbReference type="Proteomes" id="UP000700596">
    <property type="component" value="Unassembled WGS sequence"/>
</dbReference>
<dbReference type="GO" id="GO:0005783">
    <property type="term" value="C:endoplasmic reticulum"/>
    <property type="evidence" value="ECO:0007669"/>
    <property type="project" value="UniProtKB-SubCell"/>
</dbReference>
<evidence type="ECO:0000256" key="6">
    <source>
        <dbReference type="ARBA" id="ARBA00023136"/>
    </source>
</evidence>
<dbReference type="Gene3D" id="3.40.50.1820">
    <property type="entry name" value="alpha/beta hydrolase"/>
    <property type="match status" value="1"/>
</dbReference>
<evidence type="ECO:0000256" key="1">
    <source>
        <dbReference type="ARBA" id="ARBA00004173"/>
    </source>
</evidence>
<keyword evidence="5" id="KW-0496">Mitochondrion</keyword>
<dbReference type="SUPFAM" id="SSF53474">
    <property type="entry name" value="alpha/beta-Hydrolases"/>
    <property type="match status" value="1"/>
</dbReference>
<comment type="subcellular location">
    <subcellularLocation>
        <location evidence="2">Endoplasmic reticulum</location>
    </subcellularLocation>
    <subcellularLocation>
        <location evidence="3">Membrane</location>
    </subcellularLocation>
    <subcellularLocation>
        <location evidence="1">Mitochondrion</location>
    </subcellularLocation>
</comment>
<dbReference type="InterPro" id="IPR029058">
    <property type="entry name" value="AB_hydrolase_fold"/>
</dbReference>
<gene>
    <name evidence="7" type="ORF">B0J11DRAFT_581621</name>
</gene>
<dbReference type="InterPro" id="IPR019734">
    <property type="entry name" value="TPR_rpt"/>
</dbReference>
<dbReference type="SUPFAM" id="SSF48452">
    <property type="entry name" value="TPR-like"/>
    <property type="match status" value="2"/>
</dbReference>
<dbReference type="EMBL" id="JAGMWT010000010">
    <property type="protein sequence ID" value="KAH7120856.1"/>
    <property type="molecule type" value="Genomic_DNA"/>
</dbReference>
<dbReference type="Pfam" id="PF13424">
    <property type="entry name" value="TPR_12"/>
    <property type="match status" value="1"/>
</dbReference>
<accession>A0A9P9IHJ4</accession>
<proteinExistence type="predicted"/>
<evidence type="ECO:0000256" key="2">
    <source>
        <dbReference type="ARBA" id="ARBA00004240"/>
    </source>
</evidence>
<reference evidence="7" key="1">
    <citation type="journal article" date="2021" name="Nat. Commun.">
        <title>Genetic determinants of endophytism in the Arabidopsis root mycobiome.</title>
        <authorList>
            <person name="Mesny F."/>
            <person name="Miyauchi S."/>
            <person name="Thiergart T."/>
            <person name="Pickel B."/>
            <person name="Atanasova L."/>
            <person name="Karlsson M."/>
            <person name="Huettel B."/>
            <person name="Barry K.W."/>
            <person name="Haridas S."/>
            <person name="Chen C."/>
            <person name="Bauer D."/>
            <person name="Andreopoulos W."/>
            <person name="Pangilinan J."/>
            <person name="LaButti K."/>
            <person name="Riley R."/>
            <person name="Lipzen A."/>
            <person name="Clum A."/>
            <person name="Drula E."/>
            <person name="Henrissat B."/>
            <person name="Kohler A."/>
            <person name="Grigoriev I.V."/>
            <person name="Martin F.M."/>
            <person name="Hacquard S."/>
        </authorList>
    </citation>
    <scope>NUCLEOTIDE SEQUENCE</scope>
    <source>
        <strain evidence="7">MPI-CAGE-CH-0243</strain>
    </source>
</reference>
<dbReference type="GO" id="GO:0005739">
    <property type="term" value="C:mitochondrion"/>
    <property type="evidence" value="ECO:0007669"/>
    <property type="project" value="UniProtKB-SubCell"/>
</dbReference>
<evidence type="ECO:0008006" key="9">
    <source>
        <dbReference type="Google" id="ProtNLM"/>
    </source>
</evidence>
<dbReference type="PANTHER" id="PTHR48182:SF2">
    <property type="entry name" value="PROTEIN SERAC1"/>
    <property type="match status" value="1"/>
</dbReference>
<evidence type="ECO:0000313" key="7">
    <source>
        <dbReference type="EMBL" id="KAH7120856.1"/>
    </source>
</evidence>
<comment type="caution">
    <text evidence="7">The sequence shown here is derived from an EMBL/GenBank/DDBJ whole genome shotgun (WGS) entry which is preliminary data.</text>
</comment>
<protein>
    <recommendedName>
        <fullName evidence="9">DUF676 domain-containing protein</fullName>
    </recommendedName>
</protein>
<dbReference type="InterPro" id="IPR011990">
    <property type="entry name" value="TPR-like_helical_dom_sf"/>
</dbReference>
<dbReference type="GO" id="GO:0016020">
    <property type="term" value="C:membrane"/>
    <property type="evidence" value="ECO:0007669"/>
    <property type="project" value="UniProtKB-SubCell"/>
</dbReference>
<dbReference type="Pfam" id="PF13374">
    <property type="entry name" value="TPR_10"/>
    <property type="match status" value="1"/>
</dbReference>
<name>A0A9P9IHJ4_9PLEO</name>
<dbReference type="SMART" id="SM00028">
    <property type="entry name" value="TPR"/>
    <property type="match status" value="3"/>
</dbReference>
<dbReference type="OrthoDB" id="5086500at2759"/>
<dbReference type="Gene3D" id="1.25.40.10">
    <property type="entry name" value="Tetratricopeptide repeat domain"/>
    <property type="match status" value="1"/>
</dbReference>
<keyword evidence="4" id="KW-0256">Endoplasmic reticulum</keyword>
<sequence length="612" mass="69017">MASLLRKVSNKFVAGVSLTGITLYSIRKRFTGHEETRFGKLNILHDPEGHVKFDILAVHGLNPRNDQMHPEKTWTTDNKIFWLKEFLPERFKDSRIMMYEYNSNIAFGAAAAGIEQHSETMMNDIFIEREGAPNRPLIFICHSLGGLVVEQALLLDDPKFKDIIGSTRGVVFFATPHRGAKSPGLGLLAAQIIRAVFENVDNPIGRALEANSEIANKLDQEFQQKFGHLRYLSFYETRPLGIYGIVVDRQSAVLGYPNTEETKIGLDRNHSDICKFASQEDPDYKKVEDHLGRMLRLILDAEEWMQVEGKLQELPTAHGKKLQDTLQFLKCAASNYQGRRLYEKSEKLNLMILKRAEDDPVLAANTRHNLAYDLKGSGKLEEAEAMFRRALAEREAQSCSFSDILFTRRGIARVIMERGGYSESIKLFQELLEEREKLKPKGTEADDRITLLSCRDLGLALMLAGNPADLADSESYLRRALDGLNRLNKSKDPKDADFEVFRTHNYLGDALERQGKDDESEAEYRSLLEQEERALGVADRNTLSTMRSLASVLKKLGKLADAESLCKRALEGFANLFPAGDNEILTTINLLNFIRLSRGKLPIGLLGGESFE</sequence>
<organism evidence="7 8">
    <name type="scientific">Dendryphion nanum</name>
    <dbReference type="NCBI Taxonomy" id="256645"/>
    <lineage>
        <taxon>Eukaryota</taxon>
        <taxon>Fungi</taxon>
        <taxon>Dikarya</taxon>
        <taxon>Ascomycota</taxon>
        <taxon>Pezizomycotina</taxon>
        <taxon>Dothideomycetes</taxon>
        <taxon>Pleosporomycetidae</taxon>
        <taxon>Pleosporales</taxon>
        <taxon>Torulaceae</taxon>
        <taxon>Dendryphion</taxon>
    </lineage>
</organism>
<keyword evidence="6" id="KW-0472">Membrane</keyword>